<evidence type="ECO:0000313" key="9">
    <source>
        <dbReference type="EMBL" id="PVH96914.1"/>
    </source>
</evidence>
<accession>A0A2V1DII2</accession>
<feature type="transmembrane region" description="Helical" evidence="7">
    <location>
        <begin position="67"/>
        <end position="91"/>
    </location>
</feature>
<dbReference type="AlphaFoldDB" id="A0A2V1DII2"/>
<feature type="transmembrane region" description="Helical" evidence="7">
    <location>
        <begin position="144"/>
        <end position="170"/>
    </location>
</feature>
<feature type="transmembrane region" description="Helical" evidence="7">
    <location>
        <begin position="267"/>
        <end position="288"/>
    </location>
</feature>
<evidence type="ECO:0000256" key="4">
    <source>
        <dbReference type="ARBA" id="ARBA00023136"/>
    </source>
</evidence>
<feature type="transmembrane region" description="Helical" evidence="7">
    <location>
        <begin position="26"/>
        <end position="47"/>
    </location>
</feature>
<proteinExistence type="inferred from homology"/>
<evidence type="ECO:0000256" key="7">
    <source>
        <dbReference type="SAM" id="Phobius"/>
    </source>
</evidence>
<evidence type="ECO:0000256" key="6">
    <source>
        <dbReference type="SAM" id="MobiDB-lite"/>
    </source>
</evidence>
<dbReference type="PANTHER" id="PTHR33048:SF47">
    <property type="entry name" value="INTEGRAL MEMBRANE PROTEIN-RELATED"/>
    <property type="match status" value="1"/>
</dbReference>
<comment type="subcellular location">
    <subcellularLocation>
        <location evidence="1">Membrane</location>
        <topology evidence="1">Multi-pass membrane protein</topology>
    </subcellularLocation>
</comment>
<comment type="similarity">
    <text evidence="5">Belongs to the SAT4 family.</text>
</comment>
<keyword evidence="10" id="KW-1185">Reference proteome</keyword>
<evidence type="ECO:0000313" key="10">
    <source>
        <dbReference type="Proteomes" id="UP000244855"/>
    </source>
</evidence>
<dbReference type="OrthoDB" id="3934549at2759"/>
<dbReference type="Proteomes" id="UP000244855">
    <property type="component" value="Unassembled WGS sequence"/>
</dbReference>
<protein>
    <recommendedName>
        <fullName evidence="8">Rhodopsin domain-containing protein</fullName>
    </recommendedName>
</protein>
<dbReference type="GO" id="GO:0016020">
    <property type="term" value="C:membrane"/>
    <property type="evidence" value="ECO:0007669"/>
    <property type="project" value="UniProtKB-SubCell"/>
</dbReference>
<evidence type="ECO:0000259" key="8">
    <source>
        <dbReference type="Pfam" id="PF20684"/>
    </source>
</evidence>
<evidence type="ECO:0000256" key="2">
    <source>
        <dbReference type="ARBA" id="ARBA00022692"/>
    </source>
</evidence>
<reference evidence="9 10" key="1">
    <citation type="journal article" date="2018" name="Sci. Rep.">
        <title>Comparative genomics provides insights into the lifestyle and reveals functional heterogeneity of dark septate endophytic fungi.</title>
        <authorList>
            <person name="Knapp D.G."/>
            <person name="Nemeth J.B."/>
            <person name="Barry K."/>
            <person name="Hainaut M."/>
            <person name="Henrissat B."/>
            <person name="Johnson J."/>
            <person name="Kuo A."/>
            <person name="Lim J.H.P."/>
            <person name="Lipzen A."/>
            <person name="Nolan M."/>
            <person name="Ohm R.A."/>
            <person name="Tamas L."/>
            <person name="Grigoriev I.V."/>
            <person name="Spatafora J.W."/>
            <person name="Nagy L.G."/>
            <person name="Kovacs G.M."/>
        </authorList>
    </citation>
    <scope>NUCLEOTIDE SEQUENCE [LARGE SCALE GENOMIC DNA]</scope>
    <source>
        <strain evidence="9 10">DSE2036</strain>
    </source>
</reference>
<gene>
    <name evidence="9" type="ORF">DM02DRAFT_730923</name>
</gene>
<keyword evidence="2 7" id="KW-0812">Transmembrane</keyword>
<evidence type="ECO:0000256" key="5">
    <source>
        <dbReference type="ARBA" id="ARBA00038359"/>
    </source>
</evidence>
<dbReference type="Pfam" id="PF20684">
    <property type="entry name" value="Fung_rhodopsin"/>
    <property type="match status" value="1"/>
</dbReference>
<evidence type="ECO:0000256" key="3">
    <source>
        <dbReference type="ARBA" id="ARBA00022989"/>
    </source>
</evidence>
<dbReference type="InterPro" id="IPR052337">
    <property type="entry name" value="SAT4-like"/>
</dbReference>
<keyword evidence="4 7" id="KW-0472">Membrane</keyword>
<dbReference type="PANTHER" id="PTHR33048">
    <property type="entry name" value="PTH11-LIKE INTEGRAL MEMBRANE PROTEIN (AFU_ORTHOLOGUE AFUA_5G11245)"/>
    <property type="match status" value="1"/>
</dbReference>
<name>A0A2V1DII2_9PLEO</name>
<feature type="domain" description="Rhodopsin" evidence="8">
    <location>
        <begin position="59"/>
        <end position="290"/>
    </location>
</feature>
<dbReference type="EMBL" id="KZ805451">
    <property type="protein sequence ID" value="PVH96914.1"/>
    <property type="molecule type" value="Genomic_DNA"/>
</dbReference>
<evidence type="ECO:0000256" key="1">
    <source>
        <dbReference type="ARBA" id="ARBA00004141"/>
    </source>
</evidence>
<keyword evidence="3 7" id="KW-1133">Transmembrane helix</keyword>
<feature type="transmembrane region" description="Helical" evidence="7">
    <location>
        <begin position="190"/>
        <end position="216"/>
    </location>
</feature>
<feature type="transmembrane region" description="Helical" evidence="7">
    <location>
        <begin position="228"/>
        <end position="247"/>
    </location>
</feature>
<feature type="region of interest" description="Disordered" evidence="6">
    <location>
        <begin position="315"/>
        <end position="337"/>
    </location>
</feature>
<feature type="transmembrane region" description="Helical" evidence="7">
    <location>
        <begin position="103"/>
        <end position="132"/>
    </location>
</feature>
<dbReference type="InterPro" id="IPR049326">
    <property type="entry name" value="Rhodopsin_dom_fungi"/>
</dbReference>
<sequence length="417" mass="46061">MASFYLRDALLQARATANSDEDRGPAYSAFLIVMTVAVVIAIAIRFWSRALAAPEGPFTSRYWWDDWLALAAVPFTLVSFGLCFTMLHLGLGRHFTEMDPENMLPFFTVLFAVYFTYDTALVLLKASALFFFARIFLSRQYTTWFSWCLYVTHFLNISWFVGIVFSSAFICKPIAKSWNPTLEGTCGSTPGLWLGSAIPSVAIDLIILLLPLPMIWSLKMSTARKSGITAIFVLGYCVIIVSLGRLVTIIQNQKELEADITWGGIPVLYWLCSELTITLVSICLPATVHLGRRAARNYFSPLATKITSIFTSRSGTMGGGGGTSSQSHHKNATGASAGSNIRMRTGISSARKAGFETMSDDKSIVSMESRRHILLDRRPGVYEAHVSNGYDHDPDVVFPPADQNRILVKNDVSVARS</sequence>
<organism evidence="9 10">
    <name type="scientific">Periconia macrospinosa</name>
    <dbReference type="NCBI Taxonomy" id="97972"/>
    <lineage>
        <taxon>Eukaryota</taxon>
        <taxon>Fungi</taxon>
        <taxon>Dikarya</taxon>
        <taxon>Ascomycota</taxon>
        <taxon>Pezizomycotina</taxon>
        <taxon>Dothideomycetes</taxon>
        <taxon>Pleosporomycetidae</taxon>
        <taxon>Pleosporales</taxon>
        <taxon>Massarineae</taxon>
        <taxon>Periconiaceae</taxon>
        <taxon>Periconia</taxon>
    </lineage>
</organism>